<feature type="transmembrane region" description="Helical" evidence="2">
    <location>
        <begin position="231"/>
        <end position="253"/>
    </location>
</feature>
<sequence length="547" mass="59417">MAHLLPRRPAAHLPAAGLASREAARPRPAHHRRPARRVRRRRLVHDLGGRHDRGLERTGAGIRLGQVGEPRGGPRDAWFRAGLVTPGLRPRTRACQQARSEPTGRGEADARPRQGAPLAARRVRRRRNQVGRLVTAPQPQQGAWSAPGAQRQLDPQFALPQPPTRGELAMRITTIVVMSLAALIIAVVLFLAYLGSSDVVLLGSVLAALIPLFVVWMVVWLIDRWEPEPRILLIGAVFWGGGIAVGGALLTGLVREALLPGALPAWWGPSVEAPVGEEIWKGLGLIVIYAVARRHFNGPTDGLVYGALLGAGFAFTENILYFSSMWQEAGVGGFVAQYFIRGIALPLLHPMCVSLTGIGMGIGARRGGWGSALGGFALGLIPAMGLHALWNVGSGLVQQSAGILGLILFFAVVMVPIFIAWIVTIFLLRRRDARIIVERLSEYAAVGWYSPAEIRMLSTMRGRSSARAWARRSGKRADKAMRDFITESTRLASVRHQVVLDPSRTSKLLDERLLLRRLGELRGELIQAQARPHGASSGTRPGSGAWM</sequence>
<gene>
    <name evidence="3" type="ORF">F8O03_05610</name>
</gene>
<feature type="transmembrane region" description="Helical" evidence="2">
    <location>
        <begin position="200"/>
        <end position="222"/>
    </location>
</feature>
<evidence type="ECO:0000256" key="2">
    <source>
        <dbReference type="SAM" id="Phobius"/>
    </source>
</evidence>
<feature type="compositionally biased region" description="Basic residues" evidence="1">
    <location>
        <begin position="27"/>
        <end position="43"/>
    </location>
</feature>
<dbReference type="AlphaFoldDB" id="A0A7J5B6I0"/>
<dbReference type="OrthoDB" id="9785431at2"/>
<keyword evidence="2" id="KW-1133">Transmembrane helix</keyword>
<evidence type="ECO:0000313" key="3">
    <source>
        <dbReference type="EMBL" id="KAB1639789.1"/>
    </source>
</evidence>
<feature type="compositionally biased region" description="Basic and acidic residues" evidence="1">
    <location>
        <begin position="102"/>
        <end position="112"/>
    </location>
</feature>
<feature type="transmembrane region" description="Helical" evidence="2">
    <location>
        <begin position="338"/>
        <end position="362"/>
    </location>
</feature>
<organism evidence="3 4">
    <name type="scientific">Pseudoclavibacter terrae</name>
    <dbReference type="NCBI Taxonomy" id="1530195"/>
    <lineage>
        <taxon>Bacteria</taxon>
        <taxon>Bacillati</taxon>
        <taxon>Actinomycetota</taxon>
        <taxon>Actinomycetes</taxon>
        <taxon>Micrococcales</taxon>
        <taxon>Microbacteriaceae</taxon>
        <taxon>Pseudoclavibacter</taxon>
    </lineage>
</organism>
<dbReference type="GO" id="GO:0008237">
    <property type="term" value="F:metallopeptidase activity"/>
    <property type="evidence" value="ECO:0007669"/>
    <property type="project" value="UniProtKB-KW"/>
</dbReference>
<keyword evidence="3" id="KW-0645">Protease</keyword>
<reference evidence="3 4" key="1">
    <citation type="submission" date="2019-09" db="EMBL/GenBank/DDBJ databases">
        <title>Phylogeny of genus Pseudoclavibacter and closely related genus.</title>
        <authorList>
            <person name="Li Y."/>
        </authorList>
    </citation>
    <scope>NUCLEOTIDE SEQUENCE [LARGE SCALE GENOMIC DNA]</scope>
    <source>
        <strain evidence="3 4">THG-MD12</strain>
    </source>
</reference>
<feature type="compositionally biased region" description="Basic residues" evidence="1">
    <location>
        <begin position="1"/>
        <end position="10"/>
    </location>
</feature>
<feature type="region of interest" description="Disordered" evidence="1">
    <location>
        <begin position="1"/>
        <end position="77"/>
    </location>
</feature>
<feature type="transmembrane region" description="Helical" evidence="2">
    <location>
        <begin position="369"/>
        <end position="390"/>
    </location>
</feature>
<dbReference type="InterPro" id="IPR026898">
    <property type="entry name" value="PrsW"/>
</dbReference>
<dbReference type="GO" id="GO:0006508">
    <property type="term" value="P:proteolysis"/>
    <property type="evidence" value="ECO:0007669"/>
    <property type="project" value="UniProtKB-KW"/>
</dbReference>
<dbReference type="PANTHER" id="PTHR36844:SF1">
    <property type="entry name" value="PROTEASE PRSW"/>
    <property type="match status" value="1"/>
</dbReference>
<keyword evidence="3" id="KW-0482">Metalloprotease</keyword>
<proteinExistence type="predicted"/>
<feature type="transmembrane region" description="Helical" evidence="2">
    <location>
        <begin position="303"/>
        <end position="326"/>
    </location>
</feature>
<feature type="transmembrane region" description="Helical" evidence="2">
    <location>
        <begin position="172"/>
        <end position="194"/>
    </location>
</feature>
<evidence type="ECO:0000256" key="1">
    <source>
        <dbReference type="SAM" id="MobiDB-lite"/>
    </source>
</evidence>
<keyword evidence="2" id="KW-0472">Membrane</keyword>
<dbReference type="Pfam" id="PF13367">
    <property type="entry name" value="PrsW-protease"/>
    <property type="match status" value="1"/>
</dbReference>
<feature type="transmembrane region" description="Helical" evidence="2">
    <location>
        <begin position="402"/>
        <end position="428"/>
    </location>
</feature>
<keyword evidence="2" id="KW-0812">Transmembrane</keyword>
<keyword evidence="4" id="KW-1185">Reference proteome</keyword>
<accession>A0A7J5B6I0</accession>
<keyword evidence="3" id="KW-0378">Hydrolase</keyword>
<dbReference type="EMBL" id="WBJX01000001">
    <property type="protein sequence ID" value="KAB1639789.1"/>
    <property type="molecule type" value="Genomic_DNA"/>
</dbReference>
<name>A0A7J5B6I0_9MICO</name>
<evidence type="ECO:0000313" key="4">
    <source>
        <dbReference type="Proteomes" id="UP000490386"/>
    </source>
</evidence>
<feature type="compositionally biased region" description="Basic and acidic residues" evidence="1">
    <location>
        <begin position="44"/>
        <end position="56"/>
    </location>
</feature>
<feature type="compositionally biased region" description="Low complexity" evidence="1">
    <location>
        <begin position="11"/>
        <end position="21"/>
    </location>
</feature>
<dbReference type="PANTHER" id="PTHR36844">
    <property type="entry name" value="PROTEASE PRSW"/>
    <property type="match status" value="1"/>
</dbReference>
<dbReference type="Proteomes" id="UP000490386">
    <property type="component" value="Unassembled WGS sequence"/>
</dbReference>
<feature type="region of interest" description="Disordered" evidence="1">
    <location>
        <begin position="90"/>
        <end position="121"/>
    </location>
</feature>
<comment type="caution">
    <text evidence="3">The sequence shown here is derived from an EMBL/GenBank/DDBJ whole genome shotgun (WGS) entry which is preliminary data.</text>
</comment>
<protein>
    <submittedName>
        <fullName evidence="3">PrsW family intramembrane metalloprotease</fullName>
    </submittedName>
</protein>